<feature type="region of interest" description="Disordered" evidence="1">
    <location>
        <begin position="1"/>
        <end position="29"/>
    </location>
</feature>
<evidence type="ECO:0000313" key="2">
    <source>
        <dbReference type="EMBL" id="ROR54521.1"/>
    </source>
</evidence>
<feature type="compositionally biased region" description="Low complexity" evidence="1">
    <location>
        <begin position="16"/>
        <end position="29"/>
    </location>
</feature>
<accession>A0A3N1ZUH7</accession>
<organism evidence="2 3">
    <name type="scientific">Luteococcus japonicus</name>
    <dbReference type="NCBI Taxonomy" id="33984"/>
    <lineage>
        <taxon>Bacteria</taxon>
        <taxon>Bacillati</taxon>
        <taxon>Actinomycetota</taxon>
        <taxon>Actinomycetes</taxon>
        <taxon>Propionibacteriales</taxon>
        <taxon>Propionibacteriaceae</taxon>
        <taxon>Luteococcus</taxon>
    </lineage>
</organism>
<evidence type="ECO:0000256" key="1">
    <source>
        <dbReference type="SAM" id="MobiDB-lite"/>
    </source>
</evidence>
<comment type="caution">
    <text evidence="2">The sequence shown here is derived from an EMBL/GenBank/DDBJ whole genome shotgun (WGS) entry which is preliminary data.</text>
</comment>
<dbReference type="AlphaFoldDB" id="A0A3N1ZUH7"/>
<dbReference type="Proteomes" id="UP000275749">
    <property type="component" value="Unassembled WGS sequence"/>
</dbReference>
<reference evidence="2 3" key="1">
    <citation type="submission" date="2018-11" db="EMBL/GenBank/DDBJ databases">
        <title>Sequencing the genomes of 1000 actinobacteria strains.</title>
        <authorList>
            <person name="Klenk H.-P."/>
        </authorList>
    </citation>
    <scope>NUCLEOTIDE SEQUENCE [LARGE SCALE GENOMIC DNA]</scope>
    <source>
        <strain evidence="2 3">DSM 10546</strain>
    </source>
</reference>
<name>A0A3N1ZUH7_9ACTN</name>
<evidence type="ECO:0000313" key="3">
    <source>
        <dbReference type="Proteomes" id="UP000275749"/>
    </source>
</evidence>
<gene>
    <name evidence="2" type="ORF">EDD41_1741</name>
</gene>
<proteinExistence type="predicted"/>
<sequence>MARSIARSHSGRAIPTSTLTTTAVTTSPM</sequence>
<protein>
    <submittedName>
        <fullName evidence="2">Uncharacterized protein</fullName>
    </submittedName>
</protein>
<dbReference type="EMBL" id="RKHG01000001">
    <property type="protein sequence ID" value="ROR54521.1"/>
    <property type="molecule type" value="Genomic_DNA"/>
</dbReference>